<evidence type="ECO:0000256" key="1">
    <source>
        <dbReference type="SAM" id="SignalP"/>
    </source>
</evidence>
<keyword evidence="1" id="KW-0732">Signal</keyword>
<organism evidence="2 3">
    <name type="scientific">Lentinula lateritia</name>
    <dbReference type="NCBI Taxonomy" id="40482"/>
    <lineage>
        <taxon>Eukaryota</taxon>
        <taxon>Fungi</taxon>
        <taxon>Dikarya</taxon>
        <taxon>Basidiomycota</taxon>
        <taxon>Agaricomycotina</taxon>
        <taxon>Agaricomycetes</taxon>
        <taxon>Agaricomycetidae</taxon>
        <taxon>Agaricales</taxon>
        <taxon>Marasmiineae</taxon>
        <taxon>Omphalotaceae</taxon>
        <taxon>Lentinula</taxon>
    </lineage>
</organism>
<comment type="caution">
    <text evidence="2">The sequence shown here is derived from an EMBL/GenBank/DDBJ whole genome shotgun (WGS) entry which is preliminary data.</text>
</comment>
<accession>A0A9W9E007</accession>
<name>A0A9W9E007_9AGAR</name>
<gene>
    <name evidence="2" type="ORF">C8J55DRAFT_501257</name>
</gene>
<proteinExistence type="predicted"/>
<feature type="chain" id="PRO_5040837334" description="Secreted protein" evidence="1">
    <location>
        <begin position="27"/>
        <end position="71"/>
    </location>
</feature>
<evidence type="ECO:0008006" key="4">
    <source>
        <dbReference type="Google" id="ProtNLM"/>
    </source>
</evidence>
<feature type="signal peptide" evidence="1">
    <location>
        <begin position="1"/>
        <end position="26"/>
    </location>
</feature>
<reference evidence="2" key="2">
    <citation type="journal article" date="2023" name="Proc. Natl. Acad. Sci. U.S.A.">
        <title>A global phylogenomic analysis of the shiitake genus Lentinula.</title>
        <authorList>
            <person name="Sierra-Patev S."/>
            <person name="Min B."/>
            <person name="Naranjo-Ortiz M."/>
            <person name="Looney B."/>
            <person name="Konkel Z."/>
            <person name="Slot J.C."/>
            <person name="Sakamoto Y."/>
            <person name="Steenwyk J.L."/>
            <person name="Rokas A."/>
            <person name="Carro J."/>
            <person name="Camarero S."/>
            <person name="Ferreira P."/>
            <person name="Molpeceres G."/>
            <person name="Ruiz-Duenas F.J."/>
            <person name="Serrano A."/>
            <person name="Henrissat B."/>
            <person name="Drula E."/>
            <person name="Hughes K.W."/>
            <person name="Mata J.L."/>
            <person name="Ishikawa N.K."/>
            <person name="Vargas-Isla R."/>
            <person name="Ushijima S."/>
            <person name="Smith C.A."/>
            <person name="Donoghue J."/>
            <person name="Ahrendt S."/>
            <person name="Andreopoulos W."/>
            <person name="He G."/>
            <person name="LaButti K."/>
            <person name="Lipzen A."/>
            <person name="Ng V."/>
            <person name="Riley R."/>
            <person name="Sandor L."/>
            <person name="Barry K."/>
            <person name="Martinez A.T."/>
            <person name="Xiao Y."/>
            <person name="Gibbons J.G."/>
            <person name="Terashima K."/>
            <person name="Grigoriev I.V."/>
            <person name="Hibbett D."/>
        </authorList>
    </citation>
    <scope>NUCLEOTIDE SEQUENCE</scope>
    <source>
        <strain evidence="2">Sp2 HRB7682 ss15</strain>
    </source>
</reference>
<protein>
    <recommendedName>
        <fullName evidence="4">Secreted protein</fullName>
    </recommendedName>
</protein>
<sequence length="71" mass="8122">MCIETRNPMCAIWIWVISVSLPRIDGLSDPLQLERAVGHCRCSYQDHPGRAVLPLIAPTLVQRFNCSRLRF</sequence>
<dbReference type="EMBL" id="JANVFS010000004">
    <property type="protein sequence ID" value="KAJ4492755.1"/>
    <property type="molecule type" value="Genomic_DNA"/>
</dbReference>
<evidence type="ECO:0000313" key="2">
    <source>
        <dbReference type="EMBL" id="KAJ4492755.1"/>
    </source>
</evidence>
<dbReference type="Proteomes" id="UP001150238">
    <property type="component" value="Unassembled WGS sequence"/>
</dbReference>
<reference evidence="2" key="1">
    <citation type="submission" date="2022-08" db="EMBL/GenBank/DDBJ databases">
        <authorList>
            <consortium name="DOE Joint Genome Institute"/>
            <person name="Min B."/>
            <person name="Riley R."/>
            <person name="Sierra-Patev S."/>
            <person name="Naranjo-Ortiz M."/>
            <person name="Looney B."/>
            <person name="Konkel Z."/>
            <person name="Slot J.C."/>
            <person name="Sakamoto Y."/>
            <person name="Steenwyk J.L."/>
            <person name="Rokas A."/>
            <person name="Carro J."/>
            <person name="Camarero S."/>
            <person name="Ferreira P."/>
            <person name="Molpeceres G."/>
            <person name="Ruiz-Duenas F.J."/>
            <person name="Serrano A."/>
            <person name="Henrissat B."/>
            <person name="Drula E."/>
            <person name="Hughes K.W."/>
            <person name="Mata J.L."/>
            <person name="Ishikawa N.K."/>
            <person name="Vargas-Isla R."/>
            <person name="Ushijima S."/>
            <person name="Smith C.A."/>
            <person name="Ahrendt S."/>
            <person name="Andreopoulos W."/>
            <person name="He G."/>
            <person name="Labutti K."/>
            <person name="Lipzen A."/>
            <person name="Ng V."/>
            <person name="Sandor L."/>
            <person name="Barry K."/>
            <person name="Martinez A.T."/>
            <person name="Xiao Y."/>
            <person name="Gibbons J.G."/>
            <person name="Terashima K."/>
            <person name="Hibbett D.S."/>
            <person name="Grigoriev I.V."/>
        </authorList>
    </citation>
    <scope>NUCLEOTIDE SEQUENCE</scope>
    <source>
        <strain evidence="2">Sp2 HRB7682 ss15</strain>
    </source>
</reference>
<evidence type="ECO:0000313" key="3">
    <source>
        <dbReference type="Proteomes" id="UP001150238"/>
    </source>
</evidence>
<dbReference type="AlphaFoldDB" id="A0A9W9E007"/>